<dbReference type="OrthoDB" id="10033734at2759"/>
<feature type="compositionally biased region" description="Polar residues" evidence="3">
    <location>
        <begin position="444"/>
        <end position="455"/>
    </location>
</feature>
<dbReference type="InterPro" id="IPR049041">
    <property type="entry name" value="RalBP1-like_Ral-bd"/>
</dbReference>
<dbReference type="InterPro" id="IPR008936">
    <property type="entry name" value="Rho_GTPase_activation_prot"/>
</dbReference>
<dbReference type="Pfam" id="PF00620">
    <property type="entry name" value="RhoGAP"/>
    <property type="match status" value="1"/>
</dbReference>
<evidence type="ECO:0000256" key="1">
    <source>
        <dbReference type="ARBA" id="ARBA00022468"/>
    </source>
</evidence>
<dbReference type="Proteomes" id="UP001152798">
    <property type="component" value="Chromosome 4"/>
</dbReference>
<dbReference type="PANTHER" id="PTHR12783">
    <property type="entry name" value="RALA BINDING PROTEIN 1 RALBP1"/>
    <property type="match status" value="1"/>
</dbReference>
<dbReference type="PROSITE" id="PS50238">
    <property type="entry name" value="RHOGAP"/>
    <property type="match status" value="1"/>
</dbReference>
<reference evidence="5" key="1">
    <citation type="submission" date="2022-01" db="EMBL/GenBank/DDBJ databases">
        <authorList>
            <person name="King R."/>
        </authorList>
    </citation>
    <scope>NUCLEOTIDE SEQUENCE</scope>
</reference>
<keyword evidence="1" id="KW-0343">GTPase activation</keyword>
<feature type="region of interest" description="Disordered" evidence="3">
    <location>
        <begin position="495"/>
        <end position="539"/>
    </location>
</feature>
<evidence type="ECO:0000256" key="2">
    <source>
        <dbReference type="SAM" id="Coils"/>
    </source>
</evidence>
<dbReference type="GO" id="GO:0031267">
    <property type="term" value="F:small GTPase binding"/>
    <property type="evidence" value="ECO:0007669"/>
    <property type="project" value="InterPro"/>
</dbReference>
<dbReference type="InterPro" id="IPR039767">
    <property type="entry name" value="RALBP1"/>
</dbReference>
<feature type="coiled-coil region" evidence="2">
    <location>
        <begin position="557"/>
        <end position="601"/>
    </location>
</feature>
<dbReference type="Pfam" id="PF20924">
    <property type="entry name" value="RLIP76_Ral-bd"/>
    <property type="match status" value="1"/>
</dbReference>
<evidence type="ECO:0000259" key="4">
    <source>
        <dbReference type="PROSITE" id="PS50238"/>
    </source>
</evidence>
<gene>
    <name evidence="5" type="ORF">NEZAVI_LOCUS8553</name>
</gene>
<dbReference type="Gene3D" id="1.20.58.90">
    <property type="match status" value="1"/>
</dbReference>
<dbReference type="SMART" id="SM00324">
    <property type="entry name" value="RhoGAP"/>
    <property type="match status" value="1"/>
</dbReference>
<feature type="domain" description="Rho-GAP" evidence="4">
    <location>
        <begin position="155"/>
        <end position="347"/>
    </location>
</feature>
<dbReference type="AlphaFoldDB" id="A0A9P0MIZ3"/>
<feature type="compositionally biased region" description="Basic and acidic residues" evidence="3">
    <location>
        <begin position="20"/>
        <end position="57"/>
    </location>
</feature>
<dbReference type="InterPro" id="IPR000198">
    <property type="entry name" value="RhoGAP_dom"/>
</dbReference>
<feature type="compositionally biased region" description="Basic and acidic residues" evidence="3">
    <location>
        <begin position="413"/>
        <end position="442"/>
    </location>
</feature>
<feature type="compositionally biased region" description="Basic and acidic residues" evidence="3">
    <location>
        <begin position="89"/>
        <end position="125"/>
    </location>
</feature>
<dbReference type="EMBL" id="OV725080">
    <property type="protein sequence ID" value="CAH1399008.1"/>
    <property type="molecule type" value="Genomic_DNA"/>
</dbReference>
<organism evidence="5 6">
    <name type="scientific">Nezara viridula</name>
    <name type="common">Southern green stink bug</name>
    <name type="synonym">Cimex viridulus</name>
    <dbReference type="NCBI Taxonomy" id="85310"/>
    <lineage>
        <taxon>Eukaryota</taxon>
        <taxon>Metazoa</taxon>
        <taxon>Ecdysozoa</taxon>
        <taxon>Arthropoda</taxon>
        <taxon>Hexapoda</taxon>
        <taxon>Insecta</taxon>
        <taxon>Pterygota</taxon>
        <taxon>Neoptera</taxon>
        <taxon>Paraneoptera</taxon>
        <taxon>Hemiptera</taxon>
        <taxon>Heteroptera</taxon>
        <taxon>Panheteroptera</taxon>
        <taxon>Pentatomomorpha</taxon>
        <taxon>Pentatomoidea</taxon>
        <taxon>Pentatomidae</taxon>
        <taxon>Pentatominae</taxon>
        <taxon>Nezara</taxon>
    </lineage>
</organism>
<dbReference type="GO" id="GO:0007264">
    <property type="term" value="P:small GTPase-mediated signal transduction"/>
    <property type="evidence" value="ECO:0007669"/>
    <property type="project" value="InterPro"/>
</dbReference>
<feature type="region of interest" description="Disordered" evidence="3">
    <location>
        <begin position="1"/>
        <end position="125"/>
    </location>
</feature>
<sequence length="682" mass="77737">MEFESPDVEREFPGLYASDAGKRSNDSDFSDETHEKISKKDLLIGKRKDKKDKKDRGYATLEGESSPEEETEVKSPSKSKKSKPFKFPSKKEKREKSREKDCKDKEDVKDKKKDEKEKDKKKDKEGKIKLKSKEKKKKHCEEIVEVAEDLPIFGVPLSVAVERSKCHDGVDIPLIIRNCIDHIQETGLTAENVYKISGIKSRVQQVRKMYNNHESVCLHDYDLPVSTSLLKQFLRELPEPILTTELLSKFEEAGAIKEVSLCGAKLRELIDQLPSCNRALLGWLLKHFDDVAASEKYNKMNAQSISMTISPLLQTSQRLLTALLCHVSELYPNLILTKYIPPLSSTSPTLPETIEGLSEELAKQESLLAQIHREMNQGLIGKDREEQLWGVQRIITQLKRRLRALERNYGQRSLDDTDTSLRADEPSITSRKDDSTPKKGEESPWTSLDEGQQVNSRKHSEDTGPWAPVEEKGSKNVEDNAWSSLDDIRRKKTEGAWSSLERRSPRQTSVDLPLWTSEENRPDSFTPVSDDPSPLPLSQIRPTKVMTAESLEVQDINREATEKAEKKQKALIETEELMLAINRLREELEVEQKEVNRIKNSIHALGGIPYTWCNISDSSDDENCPSNVELNGLWKRKLELKEETKKLQAQKNSLIDSISAESEACINLRIQIKLLQINKNLC</sequence>
<keyword evidence="2" id="KW-0175">Coiled coil</keyword>
<accession>A0A9P0MIZ3</accession>
<dbReference type="SUPFAM" id="SSF48350">
    <property type="entry name" value="GTPase activation domain, GAP"/>
    <property type="match status" value="1"/>
</dbReference>
<feature type="coiled-coil region" evidence="2">
    <location>
        <begin position="354"/>
        <end position="408"/>
    </location>
</feature>
<feature type="region of interest" description="Disordered" evidence="3">
    <location>
        <begin position="413"/>
        <end position="480"/>
    </location>
</feature>
<evidence type="ECO:0000256" key="3">
    <source>
        <dbReference type="SAM" id="MobiDB-lite"/>
    </source>
</evidence>
<protein>
    <recommendedName>
        <fullName evidence="4">Rho-GAP domain-containing protein</fullName>
    </recommendedName>
</protein>
<evidence type="ECO:0000313" key="5">
    <source>
        <dbReference type="EMBL" id="CAH1399008.1"/>
    </source>
</evidence>
<feature type="compositionally biased region" description="Basic and acidic residues" evidence="3">
    <location>
        <begin position="469"/>
        <end position="478"/>
    </location>
</feature>
<name>A0A9P0MIZ3_NEZVI</name>
<proteinExistence type="predicted"/>
<evidence type="ECO:0000313" key="6">
    <source>
        <dbReference type="Proteomes" id="UP001152798"/>
    </source>
</evidence>
<dbReference type="PANTHER" id="PTHR12783:SF5">
    <property type="entry name" value="RALA-BINDING PROTEIN 1"/>
    <property type="match status" value="1"/>
</dbReference>
<dbReference type="GO" id="GO:0005096">
    <property type="term" value="F:GTPase activator activity"/>
    <property type="evidence" value="ECO:0007669"/>
    <property type="project" value="UniProtKB-KW"/>
</dbReference>
<dbReference type="Gene3D" id="1.10.555.10">
    <property type="entry name" value="Rho GTPase activation protein"/>
    <property type="match status" value="1"/>
</dbReference>
<feature type="compositionally biased region" description="Low complexity" evidence="3">
    <location>
        <begin position="529"/>
        <end position="538"/>
    </location>
</feature>
<keyword evidence="6" id="KW-1185">Reference proteome</keyword>